<sequence length="193" mass="22314">MVTLPADAENKTITWLFNNNTIARKQSGEKPSVYDMKNYRLMDNGNLIIQKMTLFLEGSYRRLVGYDPTPLKFDVKVEVEVIEFENTYKEKILDGVIHREWNIKFNVSTGRVEDCKKEINEMKLCSKRPDSLQCTDITNATIVATRGACEAKIMYNVSLQYYVKFLPIDSHDFTPGEKSHEASYDEHLLKTVE</sequence>
<name>A0A7D9LGP7_PARCT</name>
<protein>
    <submittedName>
        <fullName evidence="1">Uncharacterized protein</fullName>
    </submittedName>
</protein>
<organism evidence="1 2">
    <name type="scientific">Paramuricea clavata</name>
    <name type="common">Red gorgonian</name>
    <name type="synonym">Violescent sea-whip</name>
    <dbReference type="NCBI Taxonomy" id="317549"/>
    <lineage>
        <taxon>Eukaryota</taxon>
        <taxon>Metazoa</taxon>
        <taxon>Cnidaria</taxon>
        <taxon>Anthozoa</taxon>
        <taxon>Octocorallia</taxon>
        <taxon>Malacalcyonacea</taxon>
        <taxon>Plexauridae</taxon>
        <taxon>Paramuricea</taxon>
    </lineage>
</organism>
<dbReference type="Gene3D" id="2.60.40.10">
    <property type="entry name" value="Immunoglobulins"/>
    <property type="match status" value="1"/>
</dbReference>
<comment type="caution">
    <text evidence="1">The sequence shown here is derived from an EMBL/GenBank/DDBJ whole genome shotgun (WGS) entry which is preliminary data.</text>
</comment>
<gene>
    <name evidence="1" type="ORF">PACLA_8A058292</name>
</gene>
<dbReference type="AlphaFoldDB" id="A0A7D9LGP7"/>
<evidence type="ECO:0000313" key="2">
    <source>
        <dbReference type="Proteomes" id="UP001152795"/>
    </source>
</evidence>
<proteinExistence type="predicted"/>
<keyword evidence="2" id="KW-1185">Reference proteome</keyword>
<reference evidence="1" key="1">
    <citation type="submission" date="2020-04" db="EMBL/GenBank/DDBJ databases">
        <authorList>
            <person name="Alioto T."/>
            <person name="Alioto T."/>
            <person name="Gomez Garrido J."/>
        </authorList>
    </citation>
    <scope>NUCLEOTIDE SEQUENCE</scope>
    <source>
        <strain evidence="1">A484AB</strain>
    </source>
</reference>
<dbReference type="InterPro" id="IPR013783">
    <property type="entry name" value="Ig-like_fold"/>
</dbReference>
<dbReference type="Proteomes" id="UP001152795">
    <property type="component" value="Unassembled WGS sequence"/>
</dbReference>
<accession>A0A7D9LGP7</accession>
<evidence type="ECO:0000313" key="1">
    <source>
        <dbReference type="EMBL" id="CAB4030455.1"/>
    </source>
</evidence>
<dbReference type="EMBL" id="CACRXK020016887">
    <property type="protein sequence ID" value="CAB4030455.1"/>
    <property type="molecule type" value="Genomic_DNA"/>
</dbReference>
<feature type="non-terminal residue" evidence="1">
    <location>
        <position position="1"/>
    </location>
</feature>